<evidence type="ECO:0000256" key="3">
    <source>
        <dbReference type="ARBA" id="ARBA00006873"/>
    </source>
</evidence>
<feature type="binding site" evidence="17">
    <location>
        <position position="157"/>
    </location>
    <ligand>
        <name>substrate</name>
    </ligand>
</feature>
<organism evidence="24">
    <name type="scientific">Brachypodium distachyon</name>
    <name type="common">Purple false brome</name>
    <name type="synonym">Trachynia distachya</name>
    <dbReference type="NCBI Taxonomy" id="15368"/>
    <lineage>
        <taxon>Eukaryota</taxon>
        <taxon>Viridiplantae</taxon>
        <taxon>Streptophyta</taxon>
        <taxon>Embryophyta</taxon>
        <taxon>Tracheophyta</taxon>
        <taxon>Spermatophyta</taxon>
        <taxon>Magnoliopsida</taxon>
        <taxon>Liliopsida</taxon>
        <taxon>Poales</taxon>
        <taxon>Poaceae</taxon>
        <taxon>BOP clade</taxon>
        <taxon>Pooideae</taxon>
        <taxon>Stipodae</taxon>
        <taxon>Brachypodieae</taxon>
        <taxon>Brachypodium</taxon>
    </lineage>
</organism>
<dbReference type="OMA" id="FVENECG"/>
<dbReference type="Gene3D" id="1.10.420.10">
    <property type="entry name" value="Peroxidase, domain 2"/>
    <property type="match status" value="1"/>
</dbReference>
<feature type="site" description="Transition state stabilizer" evidence="19">
    <location>
        <position position="62"/>
    </location>
</feature>
<dbReference type="STRING" id="15368.I1HZK9"/>
<evidence type="ECO:0000256" key="5">
    <source>
        <dbReference type="ARBA" id="ARBA00022525"/>
    </source>
</evidence>
<feature type="binding site" evidence="18">
    <location>
        <position position="251"/>
    </location>
    <ligand>
        <name>Ca(2+)</name>
        <dbReference type="ChEBI" id="CHEBI:29108"/>
        <label>2</label>
    </ligand>
</feature>
<dbReference type="Gene3D" id="1.10.520.10">
    <property type="match status" value="1"/>
</dbReference>
<dbReference type="FunFam" id="1.10.420.10:FF:000007">
    <property type="entry name" value="Peroxidase"/>
    <property type="match status" value="1"/>
</dbReference>
<evidence type="ECO:0000256" key="13">
    <source>
        <dbReference type="ARBA" id="ARBA00023157"/>
    </source>
</evidence>
<dbReference type="AlphaFoldDB" id="I1HZK9"/>
<keyword evidence="11 21" id="KW-0560">Oxidoreductase</keyword>
<keyword evidence="15 21" id="KW-0376">Hydrogen peroxide</keyword>
<dbReference type="InterPro" id="IPR019793">
    <property type="entry name" value="Peroxidases_heam-ligand_BS"/>
</dbReference>
<dbReference type="GO" id="GO:0020037">
    <property type="term" value="F:heme binding"/>
    <property type="evidence" value="ECO:0007669"/>
    <property type="project" value="UniProtKB-UniRule"/>
</dbReference>
<dbReference type="eggNOG" id="ENOG502QPI1">
    <property type="taxonomic scope" value="Eukaryota"/>
</dbReference>
<dbReference type="Pfam" id="PF00141">
    <property type="entry name" value="peroxidase"/>
    <property type="match status" value="1"/>
</dbReference>
<dbReference type="SUPFAM" id="SSF48113">
    <property type="entry name" value="Heme-dependent peroxidases"/>
    <property type="match status" value="1"/>
</dbReference>
<evidence type="ECO:0000256" key="6">
    <source>
        <dbReference type="ARBA" id="ARBA00022559"/>
    </source>
</evidence>
<feature type="chain" id="PRO_5013982802" description="Peroxidase" evidence="21">
    <location>
        <begin position="20"/>
        <end position="322"/>
    </location>
</feature>
<reference evidence="23" key="2">
    <citation type="submission" date="2017-06" db="EMBL/GenBank/DDBJ databases">
        <title>WGS assembly of Brachypodium distachyon.</title>
        <authorList>
            <consortium name="The International Brachypodium Initiative"/>
            <person name="Lucas S."/>
            <person name="Harmon-Smith M."/>
            <person name="Lail K."/>
            <person name="Tice H."/>
            <person name="Grimwood J."/>
            <person name="Bruce D."/>
            <person name="Barry K."/>
            <person name="Shu S."/>
            <person name="Lindquist E."/>
            <person name="Wang M."/>
            <person name="Pitluck S."/>
            <person name="Vogel J.P."/>
            <person name="Garvin D.F."/>
            <person name="Mockler T.C."/>
            <person name="Schmutz J."/>
            <person name="Rokhsar D."/>
            <person name="Bevan M.W."/>
        </authorList>
    </citation>
    <scope>NUCLEOTIDE SEQUENCE</scope>
    <source>
        <strain evidence="23">Bd21</strain>
    </source>
</reference>
<keyword evidence="7 21" id="KW-0349">Heme</keyword>
<feature type="disulfide bond" evidence="20">
    <location>
        <begin position="33"/>
        <end position="111"/>
    </location>
</feature>
<feature type="disulfide bond" evidence="20">
    <location>
        <begin position="194"/>
        <end position="228"/>
    </location>
</feature>
<dbReference type="GO" id="GO:0009505">
    <property type="term" value="C:plant-type cell wall"/>
    <property type="evidence" value="ECO:0000318"/>
    <property type="project" value="GO_Central"/>
</dbReference>
<dbReference type="PRINTS" id="PR00458">
    <property type="entry name" value="PEROXIDASE"/>
</dbReference>
<comment type="cofactor">
    <cofactor evidence="18 21">
        <name>Ca(2+)</name>
        <dbReference type="ChEBI" id="CHEBI:29108"/>
    </cofactor>
    <text evidence="18 21">Binds 2 calcium ions per subunit.</text>
</comment>
<evidence type="ECO:0000256" key="10">
    <source>
        <dbReference type="ARBA" id="ARBA00022837"/>
    </source>
</evidence>
<keyword evidence="10 18" id="KW-0106">Calcium</keyword>
<dbReference type="EnsemblPlants" id="KQJ94429">
    <property type="protein sequence ID" value="KQJ94429"/>
    <property type="gene ID" value="BRADI_3g10460v3"/>
</dbReference>
<dbReference type="InterPro" id="IPR000823">
    <property type="entry name" value="Peroxidase_pln"/>
</dbReference>
<dbReference type="GO" id="GO:0042744">
    <property type="term" value="P:hydrogen peroxide catabolic process"/>
    <property type="evidence" value="ECO:0007669"/>
    <property type="project" value="UniProtKB-KW"/>
</dbReference>
<feature type="binding site" evidence="18">
    <location>
        <position position="72"/>
    </location>
    <ligand>
        <name>Ca(2+)</name>
        <dbReference type="ChEBI" id="CHEBI:29108"/>
        <label>1</label>
    </ligand>
</feature>
<dbReference type="GO" id="GO:0005576">
    <property type="term" value="C:extracellular region"/>
    <property type="evidence" value="ECO:0007669"/>
    <property type="project" value="UniProtKB-SubCell"/>
</dbReference>
<dbReference type="PROSITE" id="PS00435">
    <property type="entry name" value="PEROXIDASE_1"/>
    <property type="match status" value="1"/>
</dbReference>
<feature type="disulfide bond" evidence="20">
    <location>
        <begin position="68"/>
        <end position="73"/>
    </location>
</feature>
<evidence type="ECO:0000256" key="14">
    <source>
        <dbReference type="ARBA" id="ARBA00023283"/>
    </source>
</evidence>
<dbReference type="PRINTS" id="PR00461">
    <property type="entry name" value="PLPEROXIDASE"/>
</dbReference>
<dbReference type="InterPro" id="IPR019794">
    <property type="entry name" value="Peroxidases_AS"/>
</dbReference>
<evidence type="ECO:0000256" key="9">
    <source>
        <dbReference type="ARBA" id="ARBA00022729"/>
    </source>
</evidence>
<evidence type="ECO:0000256" key="11">
    <source>
        <dbReference type="ARBA" id="ARBA00023002"/>
    </source>
</evidence>
<dbReference type="CDD" id="cd00693">
    <property type="entry name" value="secretory_peroxidase"/>
    <property type="match status" value="1"/>
</dbReference>
<dbReference type="PANTHER" id="PTHR31517:SF59">
    <property type="entry name" value="PEROXIDASE"/>
    <property type="match status" value="1"/>
</dbReference>
<dbReference type="InterPro" id="IPR033905">
    <property type="entry name" value="Secretory_peroxidase"/>
</dbReference>
<dbReference type="PROSITE" id="PS50873">
    <property type="entry name" value="PEROXIDASE_4"/>
    <property type="match status" value="1"/>
</dbReference>
<feature type="binding site" evidence="18">
    <location>
        <position position="242"/>
    </location>
    <ligand>
        <name>Ca(2+)</name>
        <dbReference type="ChEBI" id="CHEBI:29108"/>
        <label>2</label>
    </ligand>
</feature>
<evidence type="ECO:0000256" key="18">
    <source>
        <dbReference type="PIRSR" id="PIRSR600823-3"/>
    </source>
</evidence>
<keyword evidence="14" id="KW-0873">Pyrrolidone carboxylic acid</keyword>
<comment type="function">
    <text evidence="2">Removal of H(2)O(2), oxidation of toxic reductants, biosynthesis and degradation of lignin, suberization, auxin catabolism, response to environmental stresses such as wounding, pathogen attack and oxidative stress. These functions might be dependent on each isozyme/isoform in each plant tissue.</text>
</comment>
<evidence type="ECO:0000256" key="8">
    <source>
        <dbReference type="ARBA" id="ARBA00022723"/>
    </source>
</evidence>
<evidence type="ECO:0000256" key="1">
    <source>
        <dbReference type="ARBA" id="ARBA00000189"/>
    </source>
</evidence>
<reference evidence="23 24" key="1">
    <citation type="journal article" date="2010" name="Nature">
        <title>Genome sequencing and analysis of the model grass Brachypodium distachyon.</title>
        <authorList>
            <consortium name="International Brachypodium Initiative"/>
        </authorList>
    </citation>
    <scope>NUCLEOTIDE SEQUENCE [LARGE SCALE GENOMIC DNA]</scope>
    <source>
        <strain evidence="23 24">Bd21</strain>
    </source>
</reference>
<evidence type="ECO:0000256" key="21">
    <source>
        <dbReference type="RuleBase" id="RU362060"/>
    </source>
</evidence>
<sequence>MSSAVLLLVSLAVLPLATGSNAQLQNGFCKGKCGSNDVEAIVQGVVKARFSRDATIVAHLLRLLFHECGVNGCDGGLLIDGFGTEKTALPNLSVKGYDLIAEIKTELERRCPRVVSCSDIEILATRDAIALAGGAKYLVRTGRRDGRQSRASDVNLPAANSTVAQATSFFGRLGLSQFDMALLLGAHTVGVTHCSVVKGRLYSHGGKAGATDPSLDPSLASVFKKFVCPNTPSSDNNIVFLDDQPSALRVDNGYYKMLQRRRGVLSIDQNLYGDGSTRWIVDMLANTDNFRALFPQALVKLGEVKVLTGAQGEIRKVCNRFN</sequence>
<name>I1HZK9_BRADI</name>
<keyword evidence="6 21" id="KW-0575">Peroxidase</keyword>
<evidence type="ECO:0000256" key="4">
    <source>
        <dbReference type="ARBA" id="ARBA00012313"/>
    </source>
</evidence>
<feature type="active site" description="Proton acceptor" evidence="16">
    <location>
        <position position="66"/>
    </location>
</feature>
<evidence type="ECO:0000256" key="2">
    <source>
        <dbReference type="ARBA" id="ARBA00002322"/>
    </source>
</evidence>
<evidence type="ECO:0000313" key="24">
    <source>
        <dbReference type="EnsemblPlants" id="KQJ94429"/>
    </source>
</evidence>
<feature type="domain" description="Plant heme peroxidase family profile" evidence="22">
    <location>
        <begin position="23"/>
        <end position="322"/>
    </location>
</feature>
<evidence type="ECO:0000259" key="22">
    <source>
        <dbReference type="PROSITE" id="PS50873"/>
    </source>
</evidence>
<feature type="binding site" evidence="18">
    <location>
        <position position="85"/>
    </location>
    <ligand>
        <name>Ca(2+)</name>
        <dbReference type="ChEBI" id="CHEBI:29108"/>
        <label>1</label>
    </ligand>
</feature>
<evidence type="ECO:0000256" key="16">
    <source>
        <dbReference type="PIRSR" id="PIRSR600823-1"/>
    </source>
</evidence>
<comment type="catalytic activity">
    <reaction evidence="1 21">
        <text>2 a phenolic donor + H2O2 = 2 a phenolic radical donor + 2 H2O</text>
        <dbReference type="Rhea" id="RHEA:56136"/>
        <dbReference type="ChEBI" id="CHEBI:15377"/>
        <dbReference type="ChEBI" id="CHEBI:16240"/>
        <dbReference type="ChEBI" id="CHEBI:139520"/>
        <dbReference type="ChEBI" id="CHEBI:139521"/>
        <dbReference type="EC" id="1.11.1.7"/>
    </reaction>
</comment>
<comment type="similarity">
    <text evidence="21">Belongs to the peroxidase family. Classical plant (class III) peroxidase subfamily.</text>
</comment>
<evidence type="ECO:0000313" key="23">
    <source>
        <dbReference type="EMBL" id="KQJ94429.1"/>
    </source>
</evidence>
<dbReference type="RefSeq" id="XP_003572576.1">
    <property type="nucleotide sequence ID" value="XM_003572528.2"/>
</dbReference>
<dbReference type="PROSITE" id="PS00436">
    <property type="entry name" value="PEROXIDASE_2"/>
    <property type="match status" value="1"/>
</dbReference>
<evidence type="ECO:0000256" key="15">
    <source>
        <dbReference type="ARBA" id="ARBA00023324"/>
    </source>
</evidence>
<feature type="signal peptide" evidence="21">
    <location>
        <begin position="1"/>
        <end position="19"/>
    </location>
</feature>
<evidence type="ECO:0000256" key="19">
    <source>
        <dbReference type="PIRSR" id="PIRSR600823-4"/>
    </source>
</evidence>
<accession>I1HZK9</accession>
<dbReference type="Proteomes" id="UP000008810">
    <property type="component" value="Chromosome 3"/>
</dbReference>
<dbReference type="KEGG" id="bdi:100838604"/>
<dbReference type="GO" id="GO:0004601">
    <property type="term" value="F:peroxidase activity"/>
    <property type="evidence" value="ECO:0000318"/>
    <property type="project" value="GO_Central"/>
</dbReference>
<evidence type="ECO:0000256" key="7">
    <source>
        <dbReference type="ARBA" id="ARBA00022617"/>
    </source>
</evidence>
<dbReference type="HOGENOM" id="CLU_010543_0_3_1"/>
<proteinExistence type="inferred from homology"/>
<evidence type="ECO:0000256" key="12">
    <source>
        <dbReference type="ARBA" id="ARBA00023004"/>
    </source>
</evidence>
<keyword evidence="12 18" id="KW-0408">Iron</keyword>
<feature type="disulfide bond" evidence="20">
    <location>
        <begin position="117"/>
        <end position="318"/>
    </location>
</feature>
<dbReference type="GO" id="GO:0006950">
    <property type="term" value="P:response to stress"/>
    <property type="evidence" value="ECO:0000318"/>
    <property type="project" value="GO_Central"/>
</dbReference>
<dbReference type="GeneID" id="100838604"/>
<evidence type="ECO:0000256" key="17">
    <source>
        <dbReference type="PIRSR" id="PIRSR600823-2"/>
    </source>
</evidence>
<keyword evidence="13 20" id="KW-1015">Disulfide bond</keyword>
<feature type="binding site" evidence="18">
    <location>
        <position position="74"/>
    </location>
    <ligand>
        <name>Ca(2+)</name>
        <dbReference type="ChEBI" id="CHEBI:29108"/>
        <label>1</label>
    </ligand>
</feature>
<dbReference type="PANTHER" id="PTHR31517">
    <property type="match status" value="1"/>
</dbReference>
<dbReference type="GO" id="GO:0140825">
    <property type="term" value="F:lactoperoxidase activity"/>
    <property type="evidence" value="ECO:0007669"/>
    <property type="project" value="UniProtKB-EC"/>
</dbReference>
<evidence type="ECO:0000313" key="25">
    <source>
        <dbReference type="Proteomes" id="UP000008810"/>
    </source>
</evidence>
<keyword evidence="8 18" id="KW-0479">Metal-binding</keyword>
<dbReference type="OrthoDB" id="2113341at2759"/>
<dbReference type="InterPro" id="IPR010255">
    <property type="entry name" value="Haem_peroxidase_sf"/>
</dbReference>
<dbReference type="InterPro" id="IPR002016">
    <property type="entry name" value="Haem_peroxidase"/>
</dbReference>
<protein>
    <recommendedName>
        <fullName evidence="4 21">Peroxidase</fullName>
        <ecNumber evidence="4 21">1.11.1.7</ecNumber>
    </recommendedName>
</protein>
<dbReference type="GO" id="GO:0006979">
    <property type="term" value="P:response to oxidative stress"/>
    <property type="evidence" value="ECO:0007669"/>
    <property type="project" value="UniProtKB-UniRule"/>
</dbReference>
<comment type="similarity">
    <text evidence="3">Belongs to the peroxidase family. Ascorbate peroxidase subfamily.</text>
</comment>
<dbReference type="Gramene" id="KQJ94429">
    <property type="protein sequence ID" value="KQJ94429"/>
    <property type="gene ID" value="BRADI_3g10460v3"/>
</dbReference>
<comment type="cofactor">
    <cofactor evidence="18 21">
        <name>heme b</name>
        <dbReference type="ChEBI" id="CHEBI:60344"/>
    </cofactor>
    <text evidence="18 21">Binds 1 heme b (iron(II)-protoporphyrin IX) group per subunit.</text>
</comment>
<dbReference type="EMBL" id="CM000882">
    <property type="protein sequence ID" value="KQJ94429.1"/>
    <property type="molecule type" value="Genomic_DNA"/>
</dbReference>
<dbReference type="GO" id="GO:0046872">
    <property type="term" value="F:metal ion binding"/>
    <property type="evidence" value="ECO:0007669"/>
    <property type="project" value="UniProtKB-UniRule"/>
</dbReference>
<evidence type="ECO:0000256" key="20">
    <source>
        <dbReference type="PIRSR" id="PIRSR600823-5"/>
    </source>
</evidence>
<keyword evidence="9 21" id="KW-0732">Signal</keyword>
<feature type="binding site" evidence="18">
    <location>
        <position position="70"/>
    </location>
    <ligand>
        <name>Ca(2+)</name>
        <dbReference type="ChEBI" id="CHEBI:29108"/>
        <label>1</label>
    </ligand>
</feature>
<dbReference type="EC" id="1.11.1.7" evidence="4 21"/>
<feature type="binding site" evidence="18">
    <location>
        <position position="188"/>
    </location>
    <ligand>
        <name>Ca(2+)</name>
        <dbReference type="ChEBI" id="CHEBI:29108"/>
        <label>2</label>
    </ligand>
</feature>
<feature type="binding site" description="axial binding residue" evidence="18">
    <location>
        <position position="187"/>
    </location>
    <ligand>
        <name>heme b</name>
        <dbReference type="ChEBI" id="CHEBI:60344"/>
    </ligand>
    <ligandPart>
        <name>Fe</name>
        <dbReference type="ChEBI" id="CHEBI:18248"/>
    </ligandPart>
</feature>
<keyword evidence="5 21" id="KW-0964">Secreted</keyword>
<keyword evidence="25" id="KW-1185">Reference proteome</keyword>
<reference evidence="24" key="3">
    <citation type="submission" date="2018-08" db="UniProtKB">
        <authorList>
            <consortium name="EnsemblPlants"/>
        </authorList>
    </citation>
    <scope>IDENTIFICATION</scope>
    <source>
        <strain evidence="24">cv. Bd21</strain>
    </source>
</reference>
<dbReference type="FunCoup" id="I1HZK9">
    <property type="interactions" value="134"/>
</dbReference>
<gene>
    <name evidence="24" type="primary">LOC100838604</name>
    <name evidence="23" type="ORF">BRADI_3g10460v3</name>
</gene>
<comment type="subcellular location">
    <subcellularLocation>
        <location evidence="21">Secreted</location>
    </subcellularLocation>
</comment>